<comment type="caution">
    <text evidence="2">The sequence shown here is derived from an EMBL/GenBank/DDBJ whole genome shotgun (WGS) entry which is preliminary data.</text>
</comment>
<dbReference type="InterPro" id="IPR016140">
    <property type="entry name" value="Bifunc_inhib/LTP/seed_store"/>
</dbReference>
<protein>
    <recommendedName>
        <fullName evidence="1">Bifunctional inhibitor/plant lipid transfer protein/seed storage helical domain-containing protein</fullName>
    </recommendedName>
</protein>
<dbReference type="PANTHER" id="PTHR33286:SF32">
    <property type="entry name" value="BIFUNCTIONAL INHIBITOR_PLANT LIPID TRANSFER PROTEIN_SEED STORAGE HELICAL DOMAIN-CONTAINING PROTEIN"/>
    <property type="match status" value="1"/>
</dbReference>
<keyword evidence="3" id="KW-1185">Reference proteome</keyword>
<dbReference type="OrthoDB" id="1885440at2759"/>
<dbReference type="Pfam" id="PF14368">
    <property type="entry name" value="LTP_2"/>
    <property type="match status" value="1"/>
</dbReference>
<dbReference type="PANTHER" id="PTHR33286">
    <property type="entry name" value="BIFUNCTIONAL INHIBITOR/LIPID-TRANSFER PROTEIN/SEED STORAGE 2S ALBUMIN SUPERFAMILY PROTEIN"/>
    <property type="match status" value="1"/>
</dbReference>
<organism evidence="2 3">
    <name type="scientific">Artemisia annua</name>
    <name type="common">Sweet wormwood</name>
    <dbReference type="NCBI Taxonomy" id="35608"/>
    <lineage>
        <taxon>Eukaryota</taxon>
        <taxon>Viridiplantae</taxon>
        <taxon>Streptophyta</taxon>
        <taxon>Embryophyta</taxon>
        <taxon>Tracheophyta</taxon>
        <taxon>Spermatophyta</taxon>
        <taxon>Magnoliopsida</taxon>
        <taxon>eudicotyledons</taxon>
        <taxon>Gunneridae</taxon>
        <taxon>Pentapetalae</taxon>
        <taxon>asterids</taxon>
        <taxon>campanulids</taxon>
        <taxon>Asterales</taxon>
        <taxon>Asteraceae</taxon>
        <taxon>Asteroideae</taxon>
        <taxon>Anthemideae</taxon>
        <taxon>Artemisiinae</taxon>
        <taxon>Artemisia</taxon>
    </lineage>
</organism>
<gene>
    <name evidence="2" type="ORF">CTI12_AA097130</name>
</gene>
<dbReference type="STRING" id="35608.A0A2U1PYI8"/>
<evidence type="ECO:0000259" key="1">
    <source>
        <dbReference type="Pfam" id="PF14368"/>
    </source>
</evidence>
<sequence length="319" mass="35529">MPSEILEPIQESQTLRNGTRFGIIKTVHPRYTSQDYLGNKVLEVVLQGGGLILLGLLEIVFFCHKVLGVSVLSFKGDKGLQEVSTSSFRFLGIQVLVVLGRQVRFSFVLGFKKSDYLEYKVYQGVAAVIEEYAHESLTFRDAVACEVISKWMAVMKEDIDTRSIMCLRSNDYMGFTCKSKAEIWVTKGLLDEEKENILGMKIFRTQSGNTLRVSRFSSEVMMVLALSELSPTRGAGLSSAECHEEKRLAVNACKSMLHGGLPSPQCCQRARVSHSECICPDVTPEIVAIIGDINRAIRLVERCGRRVPHHFKCGSVTTP</sequence>
<dbReference type="AlphaFoldDB" id="A0A2U1PYI8"/>
<feature type="domain" description="Bifunctional inhibitor/plant lipid transfer protein/seed storage helical" evidence="1">
    <location>
        <begin position="233"/>
        <end position="313"/>
    </location>
</feature>
<dbReference type="InterPro" id="IPR036312">
    <property type="entry name" value="Bifun_inhib/LTP/seed_sf"/>
</dbReference>
<proteinExistence type="predicted"/>
<evidence type="ECO:0000313" key="3">
    <source>
        <dbReference type="Proteomes" id="UP000245207"/>
    </source>
</evidence>
<name>A0A2U1PYI8_ARTAN</name>
<dbReference type="SUPFAM" id="SSF47699">
    <property type="entry name" value="Bifunctional inhibitor/lipid-transfer protein/seed storage 2S albumin"/>
    <property type="match status" value="1"/>
</dbReference>
<dbReference type="Proteomes" id="UP000245207">
    <property type="component" value="Unassembled WGS sequence"/>
</dbReference>
<evidence type="ECO:0000313" key="2">
    <source>
        <dbReference type="EMBL" id="PWA90796.1"/>
    </source>
</evidence>
<dbReference type="EMBL" id="PKPP01000600">
    <property type="protein sequence ID" value="PWA90796.1"/>
    <property type="molecule type" value="Genomic_DNA"/>
</dbReference>
<reference evidence="2 3" key="1">
    <citation type="journal article" date="2018" name="Mol. Plant">
        <title>The genome of Artemisia annua provides insight into the evolution of Asteraceae family and artemisinin biosynthesis.</title>
        <authorList>
            <person name="Shen Q."/>
            <person name="Zhang L."/>
            <person name="Liao Z."/>
            <person name="Wang S."/>
            <person name="Yan T."/>
            <person name="Shi P."/>
            <person name="Liu M."/>
            <person name="Fu X."/>
            <person name="Pan Q."/>
            <person name="Wang Y."/>
            <person name="Lv Z."/>
            <person name="Lu X."/>
            <person name="Zhang F."/>
            <person name="Jiang W."/>
            <person name="Ma Y."/>
            <person name="Chen M."/>
            <person name="Hao X."/>
            <person name="Li L."/>
            <person name="Tang Y."/>
            <person name="Lv G."/>
            <person name="Zhou Y."/>
            <person name="Sun X."/>
            <person name="Brodelius P.E."/>
            <person name="Rose J.K.C."/>
            <person name="Tang K."/>
        </authorList>
    </citation>
    <scope>NUCLEOTIDE SEQUENCE [LARGE SCALE GENOMIC DNA]</scope>
    <source>
        <strain evidence="3">cv. Huhao1</strain>
        <tissue evidence="2">Leaf</tissue>
    </source>
</reference>
<accession>A0A2U1PYI8</accession>